<feature type="domain" description="Calcineurin-like phosphoesterase" evidence="1">
    <location>
        <begin position="7"/>
        <end position="179"/>
    </location>
</feature>
<dbReference type="InterPro" id="IPR006186">
    <property type="entry name" value="Ser/Thr-sp_prot-phosphatase"/>
</dbReference>
<dbReference type="PANTHER" id="PTHR42850:SF4">
    <property type="entry name" value="ZINC-DEPENDENT ENDOPOLYPHOSPHATASE"/>
    <property type="match status" value="1"/>
</dbReference>
<dbReference type="EMBL" id="JAALLT010000002">
    <property type="protein sequence ID" value="NGP76528.1"/>
    <property type="molecule type" value="Genomic_DNA"/>
</dbReference>
<evidence type="ECO:0000313" key="2">
    <source>
        <dbReference type="EMBL" id="NGP76528.1"/>
    </source>
</evidence>
<accession>A0A6M1SWK3</accession>
<evidence type="ECO:0000313" key="3">
    <source>
        <dbReference type="Proteomes" id="UP000473278"/>
    </source>
</evidence>
<dbReference type="GO" id="GO:0008803">
    <property type="term" value="F:bis(5'-nucleosyl)-tetraphosphatase (symmetrical) activity"/>
    <property type="evidence" value="ECO:0007669"/>
    <property type="project" value="TreeGrafter"/>
</dbReference>
<dbReference type="GO" id="GO:0005737">
    <property type="term" value="C:cytoplasm"/>
    <property type="evidence" value="ECO:0007669"/>
    <property type="project" value="TreeGrafter"/>
</dbReference>
<dbReference type="Pfam" id="PF00149">
    <property type="entry name" value="Metallophos"/>
    <property type="match status" value="1"/>
</dbReference>
<dbReference type="Proteomes" id="UP000473278">
    <property type="component" value="Unassembled WGS sequence"/>
</dbReference>
<dbReference type="GO" id="GO:0110154">
    <property type="term" value="P:RNA decapping"/>
    <property type="evidence" value="ECO:0007669"/>
    <property type="project" value="TreeGrafter"/>
</dbReference>
<comment type="caution">
    <text evidence="2">The sequence shown here is derived from an EMBL/GenBank/DDBJ whole genome shotgun (WGS) entry which is preliminary data.</text>
</comment>
<name>A0A6M1SWK3_9BACT</name>
<dbReference type="InterPro" id="IPR004843">
    <property type="entry name" value="Calcineurin-like_PHP"/>
</dbReference>
<dbReference type="Gene3D" id="3.60.21.10">
    <property type="match status" value="1"/>
</dbReference>
<dbReference type="GO" id="GO:0016791">
    <property type="term" value="F:phosphatase activity"/>
    <property type="evidence" value="ECO:0007669"/>
    <property type="project" value="TreeGrafter"/>
</dbReference>
<dbReference type="InterPro" id="IPR029052">
    <property type="entry name" value="Metallo-depent_PP-like"/>
</dbReference>
<keyword evidence="3" id="KW-1185">Reference proteome</keyword>
<dbReference type="RefSeq" id="WP_165140946.1">
    <property type="nucleotide sequence ID" value="NZ_JAALLT010000002.1"/>
</dbReference>
<dbReference type="PANTHER" id="PTHR42850">
    <property type="entry name" value="METALLOPHOSPHOESTERASE"/>
    <property type="match status" value="1"/>
</dbReference>
<organism evidence="2 3">
    <name type="scientific">Halalkalibaculum roseum</name>
    <dbReference type="NCBI Taxonomy" id="2709311"/>
    <lineage>
        <taxon>Bacteria</taxon>
        <taxon>Pseudomonadati</taxon>
        <taxon>Balneolota</taxon>
        <taxon>Balneolia</taxon>
        <taxon>Balneolales</taxon>
        <taxon>Balneolaceae</taxon>
        <taxon>Halalkalibaculum</taxon>
    </lineage>
</organism>
<dbReference type="PRINTS" id="PR00114">
    <property type="entry name" value="STPHPHTASE"/>
</dbReference>
<sequence>MSENNYVAIGDVHGCLKSLQALTEKLEKYGDRQFIFLGDYIDRGPDSKGVVDFLLEYREKQDCIFLRGNHEQMLLDAYQKDNLDLWLMNGGRSTLVSYGAKYNKLDIPESHIEFYQDTRMYYDTPEFFFVHAGLSPAKTIEQSLEDEEEIGDFLWERSHLNAFETPWEKTVVFGHTPRPHPIRKKKMLGLDTGCVYESVGYGKLTAAVLPEKKFVQQVCLDK</sequence>
<dbReference type="CDD" id="cd00144">
    <property type="entry name" value="MPP_PPP_family"/>
    <property type="match status" value="1"/>
</dbReference>
<protein>
    <submittedName>
        <fullName evidence="2">Serine/threonine protein phosphatase</fullName>
    </submittedName>
</protein>
<dbReference type="AlphaFoldDB" id="A0A6M1SWK3"/>
<dbReference type="SUPFAM" id="SSF56300">
    <property type="entry name" value="Metallo-dependent phosphatases"/>
    <property type="match status" value="1"/>
</dbReference>
<proteinExistence type="predicted"/>
<evidence type="ECO:0000259" key="1">
    <source>
        <dbReference type="Pfam" id="PF00149"/>
    </source>
</evidence>
<reference evidence="2 3" key="1">
    <citation type="submission" date="2020-02" db="EMBL/GenBank/DDBJ databases">
        <title>Balneolaceae bacterium YR4-1, complete genome.</title>
        <authorList>
            <person name="Li Y."/>
            <person name="Wu S."/>
        </authorList>
    </citation>
    <scope>NUCLEOTIDE SEQUENCE [LARGE SCALE GENOMIC DNA]</scope>
    <source>
        <strain evidence="2 3">YR4-1</strain>
    </source>
</reference>
<dbReference type="InterPro" id="IPR050126">
    <property type="entry name" value="Ap4A_hydrolase"/>
</dbReference>
<gene>
    <name evidence="2" type="ORF">G3570_07780</name>
</gene>